<dbReference type="GO" id="GO:0005634">
    <property type="term" value="C:nucleus"/>
    <property type="evidence" value="ECO:0007669"/>
    <property type="project" value="UniProtKB-SubCell"/>
</dbReference>
<keyword evidence="9" id="KW-0804">Transcription</keyword>
<evidence type="ECO:0000256" key="12">
    <source>
        <dbReference type="SAM" id="MobiDB-lite"/>
    </source>
</evidence>
<organism evidence="14 15">
    <name type="scientific">Leptotrombidium deliense</name>
    <dbReference type="NCBI Taxonomy" id="299467"/>
    <lineage>
        <taxon>Eukaryota</taxon>
        <taxon>Metazoa</taxon>
        <taxon>Ecdysozoa</taxon>
        <taxon>Arthropoda</taxon>
        <taxon>Chelicerata</taxon>
        <taxon>Arachnida</taxon>
        <taxon>Acari</taxon>
        <taxon>Acariformes</taxon>
        <taxon>Trombidiformes</taxon>
        <taxon>Prostigmata</taxon>
        <taxon>Anystina</taxon>
        <taxon>Parasitengona</taxon>
        <taxon>Trombiculoidea</taxon>
        <taxon>Trombiculidae</taxon>
        <taxon>Leptotrombidium</taxon>
    </lineage>
</organism>
<evidence type="ECO:0000256" key="8">
    <source>
        <dbReference type="ARBA" id="ARBA00023015"/>
    </source>
</evidence>
<reference evidence="14 15" key="1">
    <citation type="journal article" date="2018" name="Gigascience">
        <title>Genomes of trombidid mites reveal novel predicted allergens and laterally-transferred genes associated with secondary metabolism.</title>
        <authorList>
            <person name="Dong X."/>
            <person name="Chaisiri K."/>
            <person name="Xia D."/>
            <person name="Armstrong S.D."/>
            <person name="Fang Y."/>
            <person name="Donnelly M.J."/>
            <person name="Kadowaki T."/>
            <person name="McGarry J.W."/>
            <person name="Darby A.C."/>
            <person name="Makepeace B.L."/>
        </authorList>
    </citation>
    <scope>NUCLEOTIDE SEQUENCE [LARGE SCALE GENOMIC DNA]</scope>
    <source>
        <strain evidence="14">UoL-UT</strain>
    </source>
</reference>
<dbReference type="Gene3D" id="3.30.160.60">
    <property type="entry name" value="Classic Zinc Finger"/>
    <property type="match status" value="2"/>
</dbReference>
<dbReference type="SUPFAM" id="SSF57667">
    <property type="entry name" value="beta-beta-alpha zinc fingers"/>
    <property type="match status" value="2"/>
</dbReference>
<feature type="region of interest" description="Disordered" evidence="12">
    <location>
        <begin position="1"/>
        <end position="129"/>
    </location>
</feature>
<protein>
    <submittedName>
        <fullName evidence="14">B-cell lymphoma/leukemia-like protein</fullName>
    </submittedName>
</protein>
<proteinExistence type="predicted"/>
<dbReference type="GO" id="GO:0006357">
    <property type="term" value="P:regulation of transcription by RNA polymerase II"/>
    <property type="evidence" value="ECO:0007669"/>
    <property type="project" value="TreeGrafter"/>
</dbReference>
<name>A0A443SWP2_9ACAR</name>
<keyword evidence="8" id="KW-0805">Transcription regulation</keyword>
<gene>
    <name evidence="14" type="ORF">B4U80_05470</name>
</gene>
<feature type="compositionally biased region" description="Polar residues" evidence="12">
    <location>
        <begin position="1"/>
        <end position="21"/>
    </location>
</feature>
<dbReference type="OrthoDB" id="10046198at2759"/>
<feature type="region of interest" description="Disordered" evidence="12">
    <location>
        <begin position="320"/>
        <end position="371"/>
    </location>
</feature>
<evidence type="ECO:0000256" key="6">
    <source>
        <dbReference type="ARBA" id="ARBA00022833"/>
    </source>
</evidence>
<feature type="domain" description="C2H2-type" evidence="13">
    <location>
        <begin position="372"/>
        <end position="399"/>
    </location>
</feature>
<dbReference type="PROSITE" id="PS50157">
    <property type="entry name" value="ZINC_FINGER_C2H2_2"/>
    <property type="match status" value="3"/>
</dbReference>
<dbReference type="Proteomes" id="UP000288716">
    <property type="component" value="Unassembled WGS sequence"/>
</dbReference>
<feature type="compositionally biased region" description="Basic and acidic residues" evidence="12">
    <location>
        <begin position="108"/>
        <end position="119"/>
    </location>
</feature>
<dbReference type="InterPro" id="IPR051497">
    <property type="entry name" value="Dev/Hematopoietic_TF"/>
</dbReference>
<keyword evidence="4" id="KW-0677">Repeat</keyword>
<feature type="compositionally biased region" description="Basic and acidic residues" evidence="12">
    <location>
        <begin position="361"/>
        <end position="371"/>
    </location>
</feature>
<dbReference type="FunFam" id="3.30.160.60:FF:000046">
    <property type="entry name" value="Putative B-cell lymphoma/leukemia 11A"/>
    <property type="match status" value="1"/>
</dbReference>
<dbReference type="PANTHER" id="PTHR45993:SF6">
    <property type="entry name" value="C2H2-TYPE DOMAIN-CONTAINING PROTEIN"/>
    <property type="match status" value="1"/>
</dbReference>
<dbReference type="AlphaFoldDB" id="A0A443SWP2"/>
<evidence type="ECO:0000256" key="4">
    <source>
        <dbReference type="ARBA" id="ARBA00022737"/>
    </source>
</evidence>
<feature type="compositionally biased region" description="Low complexity" evidence="12">
    <location>
        <begin position="22"/>
        <end position="51"/>
    </location>
</feature>
<dbReference type="EMBL" id="NCKV01000026">
    <property type="protein sequence ID" value="RWS31924.1"/>
    <property type="molecule type" value="Genomic_DNA"/>
</dbReference>
<dbReference type="InterPro" id="IPR036236">
    <property type="entry name" value="Znf_C2H2_sf"/>
</dbReference>
<evidence type="ECO:0000259" key="13">
    <source>
        <dbReference type="PROSITE" id="PS50157"/>
    </source>
</evidence>
<dbReference type="GO" id="GO:0003700">
    <property type="term" value="F:DNA-binding transcription factor activity"/>
    <property type="evidence" value="ECO:0007669"/>
    <property type="project" value="TreeGrafter"/>
</dbReference>
<feature type="domain" description="C2H2-type" evidence="13">
    <location>
        <begin position="400"/>
        <end position="422"/>
    </location>
</feature>
<feature type="compositionally biased region" description="Acidic residues" evidence="12">
    <location>
        <begin position="55"/>
        <end position="86"/>
    </location>
</feature>
<comment type="subcellular location">
    <subcellularLocation>
        <location evidence="1">Nucleus</location>
    </subcellularLocation>
</comment>
<keyword evidence="7" id="KW-0832">Ubl conjugation</keyword>
<dbReference type="PANTHER" id="PTHR45993">
    <property type="entry name" value="B-CELL LYMPHOMA/LEUKEMIA 11"/>
    <property type="match status" value="1"/>
</dbReference>
<evidence type="ECO:0000256" key="2">
    <source>
        <dbReference type="ARBA" id="ARBA00022499"/>
    </source>
</evidence>
<evidence type="ECO:0000256" key="11">
    <source>
        <dbReference type="PROSITE-ProRule" id="PRU00042"/>
    </source>
</evidence>
<dbReference type="GO" id="GO:0000978">
    <property type="term" value="F:RNA polymerase II cis-regulatory region sequence-specific DNA binding"/>
    <property type="evidence" value="ECO:0007669"/>
    <property type="project" value="TreeGrafter"/>
</dbReference>
<dbReference type="VEuPathDB" id="VectorBase:LDEU000116"/>
<evidence type="ECO:0000313" key="15">
    <source>
        <dbReference type="Proteomes" id="UP000288716"/>
    </source>
</evidence>
<keyword evidence="2" id="KW-1017">Isopeptide bond</keyword>
<dbReference type="GO" id="GO:0008270">
    <property type="term" value="F:zinc ion binding"/>
    <property type="evidence" value="ECO:0007669"/>
    <property type="project" value="UniProtKB-KW"/>
</dbReference>
<feature type="compositionally biased region" description="Low complexity" evidence="12">
    <location>
        <begin position="175"/>
        <end position="185"/>
    </location>
</feature>
<dbReference type="FunFam" id="3.30.160.60:FF:001175">
    <property type="entry name" value="Zinc finger, C2H2 type"/>
    <property type="match status" value="1"/>
</dbReference>
<evidence type="ECO:0000256" key="10">
    <source>
        <dbReference type="ARBA" id="ARBA00023242"/>
    </source>
</evidence>
<evidence type="ECO:0000256" key="1">
    <source>
        <dbReference type="ARBA" id="ARBA00004123"/>
    </source>
</evidence>
<feature type="region of interest" description="Disordered" evidence="12">
    <location>
        <begin position="175"/>
        <end position="201"/>
    </location>
</feature>
<dbReference type="STRING" id="299467.A0A443SWP2"/>
<sequence length="486" mass="51333">MKTHLRSSQSAQNLNNVASENTTDSTQSQPDSSGGTPTSAVNNKVTNTTTNGGDIDMDDEEDADEDDEDDDDEECADEERDEDAADGDNSRNSSVEMVAEDLSTNTAPEKKTNGMDCKSKGNCKGRSAEATTVQSLIGEVMENFGLSGIQQYNEAYKQALEERIKGGSGLGVLGSLSGSGSTSSGVKQERPSSSSSHVSSIAENGGSINSLLKHQSPLLSHPSLSDFVGPLGACVQASNSLVSQSGLSSAFDHHNPFDPKRLKLDLVASPDHRDSLYAGLWLPSLANPFTTPFAHLSGSDASALSAEMARSKVISESAFNKSSTISSGGSPRPGPSLGSTPPSANRSSPSGPTSGTSPTSGRKESSGRSRNDTCEYCGKVFKNCSNLTVHRRSHTGEKPYKCELCSYACAQSSKLTRHMKTHGRMGKDVYRCRFCDMPFSVPSTLEKHMRKCVVNQNNASGNASNLQLLPCLTSNASNSNDPGSDT</sequence>
<keyword evidence="10" id="KW-0539">Nucleus</keyword>
<evidence type="ECO:0000256" key="5">
    <source>
        <dbReference type="ARBA" id="ARBA00022771"/>
    </source>
</evidence>
<dbReference type="SMART" id="SM00355">
    <property type="entry name" value="ZnF_C2H2"/>
    <property type="match status" value="3"/>
</dbReference>
<accession>A0A443SWP2</accession>
<comment type="caution">
    <text evidence="14">The sequence shown here is derived from an EMBL/GenBank/DDBJ whole genome shotgun (WGS) entry which is preliminary data.</text>
</comment>
<feature type="compositionally biased region" description="Low complexity" evidence="12">
    <location>
        <begin position="322"/>
        <end position="360"/>
    </location>
</feature>
<keyword evidence="3" id="KW-0479">Metal-binding</keyword>
<keyword evidence="15" id="KW-1185">Reference proteome</keyword>
<evidence type="ECO:0000313" key="14">
    <source>
        <dbReference type="EMBL" id="RWS31924.1"/>
    </source>
</evidence>
<evidence type="ECO:0000256" key="7">
    <source>
        <dbReference type="ARBA" id="ARBA00022843"/>
    </source>
</evidence>
<keyword evidence="5 11" id="KW-0863">Zinc-finger</keyword>
<dbReference type="PROSITE" id="PS00028">
    <property type="entry name" value="ZINC_FINGER_C2H2_1"/>
    <property type="match status" value="2"/>
</dbReference>
<dbReference type="InterPro" id="IPR013087">
    <property type="entry name" value="Znf_C2H2_type"/>
</dbReference>
<feature type="domain" description="C2H2-type" evidence="13">
    <location>
        <begin position="430"/>
        <end position="460"/>
    </location>
</feature>
<keyword evidence="6" id="KW-0862">Zinc</keyword>
<dbReference type="Pfam" id="PF00096">
    <property type="entry name" value="zf-C2H2"/>
    <property type="match status" value="3"/>
</dbReference>
<evidence type="ECO:0000256" key="3">
    <source>
        <dbReference type="ARBA" id="ARBA00022723"/>
    </source>
</evidence>
<evidence type="ECO:0000256" key="9">
    <source>
        <dbReference type="ARBA" id="ARBA00023163"/>
    </source>
</evidence>